<dbReference type="InterPro" id="IPR041679">
    <property type="entry name" value="DNA2/NAM7-like_C"/>
</dbReference>
<accession>A0ABY1S7R3</accession>
<dbReference type="GeneID" id="31773342"/>
<protein>
    <submittedName>
        <fullName evidence="8">AAA domain-containing protein</fullName>
    </submittedName>
</protein>
<dbReference type="SUPFAM" id="SSF52540">
    <property type="entry name" value="P-loop containing nucleoside triphosphate hydrolases"/>
    <property type="match status" value="1"/>
</dbReference>
<dbReference type="InterPro" id="IPR027417">
    <property type="entry name" value="P-loop_NTPase"/>
</dbReference>
<evidence type="ECO:0000259" key="6">
    <source>
        <dbReference type="Pfam" id="PF13086"/>
    </source>
</evidence>
<comment type="similarity">
    <text evidence="1">Belongs to the DNA2/NAM7 helicase family.</text>
</comment>
<proteinExistence type="inferred from homology"/>
<dbReference type="PANTHER" id="PTHR43788:SF8">
    <property type="entry name" value="DNA-BINDING PROTEIN SMUBP-2"/>
    <property type="match status" value="1"/>
</dbReference>
<evidence type="ECO:0000256" key="3">
    <source>
        <dbReference type="ARBA" id="ARBA00022801"/>
    </source>
</evidence>
<evidence type="ECO:0000313" key="9">
    <source>
        <dbReference type="Proteomes" id="UP000196803"/>
    </source>
</evidence>
<evidence type="ECO:0000256" key="4">
    <source>
        <dbReference type="ARBA" id="ARBA00022806"/>
    </source>
</evidence>
<keyword evidence="9" id="KW-1185">Reference proteome</keyword>
<dbReference type="InterPro" id="IPR041677">
    <property type="entry name" value="DNA2/NAM7_AAA_11"/>
</dbReference>
<evidence type="ECO:0000313" key="8">
    <source>
        <dbReference type="EMBL" id="SMR92547.1"/>
    </source>
</evidence>
<evidence type="ECO:0000256" key="5">
    <source>
        <dbReference type="ARBA" id="ARBA00022840"/>
    </source>
</evidence>
<dbReference type="Gene3D" id="3.40.50.300">
    <property type="entry name" value="P-loop containing nucleotide triphosphate hydrolases"/>
    <property type="match status" value="2"/>
</dbReference>
<dbReference type="PANTHER" id="PTHR43788">
    <property type="entry name" value="DNA2/NAM7 HELICASE FAMILY MEMBER"/>
    <property type="match status" value="1"/>
</dbReference>
<dbReference type="RefSeq" id="WP_015908360.1">
    <property type="nucleotide sequence ID" value="NZ_FUZJ01000001.1"/>
</dbReference>
<sequence>MGDVNSVNSALKNFNIVVASANNKAVENVTKEIPVLNSVDQSCLEKYELHYFKDGAELVYDYRGENNESSEKTESLVSVENGQQCWALISAVLGKKENREKFFSALEKYINELFSSIPPVKWEQCKRSFNHVFKKFRHVQKLYRTMELFLKLEENRFKFTRMIAAAGKICLKKFFARYFPDDMKLPSSEFWSQNEHEIHKSSPWMSRYLNDIRNEVFARALQLHQAAIAANKEKFGENLEKFIKYMRKNESLPAEKAKELWHTFFMIVPVVSTTFASLSNMFKDVDDEIIDWLIVDEAGQALPQHFIGALLRSKRAIIVGDPLQIPPVVKIPPFVINDVFKAYGIFKWRQEDSNSSTPRITETDSVQIVADRANKFGAKIGDMWVGCPLRVHKRCTEPMFTVANRIAYKNLMIFDVNKPEGLQTVFKDSFWVDVKGKCVYKHYVREQGKVVKAIVQEFLQRTLTTQNEVKLTEELFIISPFKAVKSSISSILKRMPLYNTNLKKEEWENIVNEIVGTIHSFQGKQANNVIICLGADESNEGAVRWASSEPNILNVALTRAKYRVIVIGDKDLWGKHKYFDTLLEELGEKVIEYTTEKDLVNKIFA</sequence>
<comment type="caution">
    <text evidence="8">The sequence shown here is derived from an EMBL/GenBank/DDBJ whole genome shotgun (WGS) entry which is preliminary data.</text>
</comment>
<dbReference type="InterPro" id="IPR050534">
    <property type="entry name" value="Coronavir_polyprotein_1ab"/>
</dbReference>
<dbReference type="Pfam" id="PF13087">
    <property type="entry name" value="AAA_12"/>
    <property type="match status" value="1"/>
</dbReference>
<dbReference type="Pfam" id="PF13086">
    <property type="entry name" value="AAA_11"/>
    <property type="match status" value="1"/>
</dbReference>
<keyword evidence="5" id="KW-0067">ATP-binding</keyword>
<feature type="domain" description="DNA2/NAM7 helicase helicase" evidence="6">
    <location>
        <begin position="193"/>
        <end position="330"/>
    </location>
</feature>
<keyword evidence="2" id="KW-0547">Nucleotide-binding</keyword>
<feature type="domain" description="DNA2/NAM7 helicase-like C-terminal" evidence="7">
    <location>
        <begin position="444"/>
        <end position="570"/>
    </location>
</feature>
<gene>
    <name evidence="8" type="ORF">SAMN05216240_1070</name>
</gene>
<evidence type="ECO:0000256" key="2">
    <source>
        <dbReference type="ARBA" id="ARBA00022741"/>
    </source>
</evidence>
<dbReference type="Proteomes" id="UP000196803">
    <property type="component" value="Unassembled WGS sequence"/>
</dbReference>
<keyword evidence="3" id="KW-0378">Hydrolase</keyword>
<evidence type="ECO:0000259" key="7">
    <source>
        <dbReference type="Pfam" id="PF13087"/>
    </source>
</evidence>
<organism evidence="8 9">
    <name type="scientific">Caldicellulosiruptor bescii</name>
    <name type="common">Anaerocellum thermophilum</name>
    <dbReference type="NCBI Taxonomy" id="31899"/>
    <lineage>
        <taxon>Bacteria</taxon>
        <taxon>Bacillati</taxon>
        <taxon>Bacillota</taxon>
        <taxon>Bacillota incertae sedis</taxon>
        <taxon>Caldicellulosiruptorales</taxon>
        <taxon>Caldicellulosiruptoraceae</taxon>
        <taxon>Caldicellulosiruptor</taxon>
    </lineage>
</organism>
<dbReference type="EMBL" id="FXXC01000001">
    <property type="protein sequence ID" value="SMR92547.1"/>
    <property type="molecule type" value="Genomic_DNA"/>
</dbReference>
<name>A0ABY1S7R3_CALBS</name>
<evidence type="ECO:0000256" key="1">
    <source>
        <dbReference type="ARBA" id="ARBA00007913"/>
    </source>
</evidence>
<keyword evidence="4" id="KW-0347">Helicase</keyword>
<reference evidence="8 9" key="1">
    <citation type="submission" date="2017-05" db="EMBL/GenBank/DDBJ databases">
        <authorList>
            <person name="Varghese N."/>
            <person name="Submissions S."/>
        </authorList>
    </citation>
    <scope>NUCLEOTIDE SEQUENCE [LARGE SCALE GENOMIC DNA]</scope>
    <source>
        <strain evidence="8 9">MACB1020</strain>
    </source>
</reference>